<feature type="compositionally biased region" description="Low complexity" evidence="1">
    <location>
        <begin position="72"/>
        <end position="85"/>
    </location>
</feature>
<evidence type="ECO:0000313" key="3">
    <source>
        <dbReference type="EMBL" id="GAB95949.1"/>
    </source>
</evidence>
<dbReference type="EMBL" id="BAHD01000029">
    <property type="protein sequence ID" value="GAB95949.1"/>
    <property type="molecule type" value="Genomic_DNA"/>
</dbReference>
<dbReference type="Pfam" id="PF04122">
    <property type="entry name" value="CW_binding_2"/>
    <property type="match status" value="1"/>
</dbReference>
<dbReference type="Proteomes" id="UP000008366">
    <property type="component" value="Unassembled WGS sequence"/>
</dbReference>
<organism evidence="3 4">
    <name type="scientific">Kineosphaera limosa NBRC 100340</name>
    <dbReference type="NCBI Taxonomy" id="1184609"/>
    <lineage>
        <taxon>Bacteria</taxon>
        <taxon>Bacillati</taxon>
        <taxon>Actinomycetota</taxon>
        <taxon>Actinomycetes</taxon>
        <taxon>Micrococcales</taxon>
        <taxon>Dermatophilaceae</taxon>
        <taxon>Kineosphaera</taxon>
    </lineage>
</organism>
<feature type="chain" id="PRO_5003896512" evidence="2">
    <location>
        <begin position="41"/>
        <end position="721"/>
    </location>
</feature>
<feature type="region of interest" description="Disordered" evidence="1">
    <location>
        <begin position="58"/>
        <end position="86"/>
    </location>
</feature>
<dbReference type="SUPFAM" id="SSF50985">
    <property type="entry name" value="RCC1/BLIP-II"/>
    <property type="match status" value="1"/>
</dbReference>
<gene>
    <name evidence="3" type="ORF">KILIM_029_00590</name>
</gene>
<name>K6XAV7_9MICO</name>
<feature type="compositionally biased region" description="Polar residues" evidence="1">
    <location>
        <begin position="58"/>
        <end position="67"/>
    </location>
</feature>
<evidence type="ECO:0000256" key="2">
    <source>
        <dbReference type="SAM" id="SignalP"/>
    </source>
</evidence>
<reference evidence="3 4" key="1">
    <citation type="submission" date="2012-08" db="EMBL/GenBank/DDBJ databases">
        <title>Whole genome shotgun sequence of Kineosphaera limosa NBRC 100340.</title>
        <authorList>
            <person name="Yoshida I."/>
            <person name="Isaki S."/>
            <person name="Hosoyama A."/>
            <person name="Tsuchikane K."/>
            <person name="Katsumata H."/>
            <person name="Ando Y."/>
            <person name="Ohji S."/>
            <person name="Hamada M."/>
            <person name="Tamura T."/>
            <person name="Yamazoe A."/>
            <person name="Yamazaki S."/>
            <person name="Fujita N."/>
        </authorList>
    </citation>
    <scope>NUCLEOTIDE SEQUENCE [LARGE SCALE GENOMIC DNA]</scope>
    <source>
        <strain evidence="3 4">NBRC 100340</strain>
    </source>
</reference>
<dbReference type="eggNOG" id="COG5184">
    <property type="taxonomic scope" value="Bacteria"/>
</dbReference>
<dbReference type="InterPro" id="IPR006311">
    <property type="entry name" value="TAT_signal"/>
</dbReference>
<feature type="signal peptide" evidence="2">
    <location>
        <begin position="1"/>
        <end position="40"/>
    </location>
</feature>
<proteinExistence type="predicted"/>
<protein>
    <submittedName>
        <fullName evidence="3">Uncharacterized protein</fullName>
    </submittedName>
</protein>
<evidence type="ECO:0000256" key="1">
    <source>
        <dbReference type="SAM" id="MobiDB-lite"/>
    </source>
</evidence>
<dbReference type="InterPro" id="IPR009091">
    <property type="entry name" value="RCC1/BLIP-II"/>
</dbReference>
<evidence type="ECO:0000313" key="4">
    <source>
        <dbReference type="Proteomes" id="UP000008366"/>
    </source>
</evidence>
<dbReference type="PROSITE" id="PS51318">
    <property type="entry name" value="TAT"/>
    <property type="match status" value="1"/>
</dbReference>
<dbReference type="Gene3D" id="2.130.10.30">
    <property type="entry name" value="Regulator of chromosome condensation 1/beta-lactamase-inhibitor protein II"/>
    <property type="match status" value="1"/>
</dbReference>
<accession>K6XAV7</accession>
<dbReference type="AlphaFoldDB" id="K6XAV7"/>
<keyword evidence="2" id="KW-0732">Signal</keyword>
<sequence>MSDSAVPGRRRRVAGVMRRGAIAVLAAALAAAGVAGGAEASAEGATISGSALPRTPLSVSSNVSTPPHASRAVAETGAAKAATPTNDIERVRRVRLGGASRYETAAAIVSWRARGPIPAGSKLRLVSGTRPLDAVAYGKDATPTLYVPPRGAVPDEVGAAYRLVRPSVVEVIGSEAQLPTTQVRAVIGAARFQRLRVTDASRVTWSAAVRAAAWGNDESFTDMPPVAFVSPRVVAEAAAAAQVRNWFGVVVPRSGSLPVIPVYPTPTFTTTAAVVGGASTLAAAQRAVLLRGHPGLDYAEFNDIAGQDRYDTSADVAYLGFYAGARTAYIVNGVGDADAAATVSLVDGPVLLVPPCGPGADRAKGLLLKLRPQQIVTIGDRTAVCDDMLGAQTFDPQVPEEEPARDIVQTSTATCLLDNDGDVDCWGRNTADPRQRVPLAPLTWTSQASGVARITRGLDKQLCAYADDGAVSCWPVPSARGGEATATTVFPASAGIVEYQVGGDPAAGQERACGLGRDGRIWCHSRGERPQVRLALGTAVGIAVGHTSCLLRSDHSIWCWTQSPEGPTGRPTRLAVDIPAEQIALSRHGLLVRRADGAVMLVPASRLAAPDGPVEARVVAEASQRLLPGTDGCLIDADGRVDCPLEPAARRTAYRQLTTGGVLAFTRDERGGCAVRADGSATCRSDAAPGTWGALGDGLWAPRYRPAEVLGHGRMQTFRVP</sequence>
<comment type="caution">
    <text evidence="3">The sequence shown here is derived from an EMBL/GenBank/DDBJ whole genome shotgun (WGS) entry which is preliminary data.</text>
</comment>
<dbReference type="InterPro" id="IPR007253">
    <property type="entry name" value="Cell_wall-bd_2"/>
</dbReference>
<keyword evidence="4" id="KW-1185">Reference proteome</keyword>